<gene>
    <name evidence="2" type="ORF">NCTC13102_01500</name>
</gene>
<sequence>MELKNLILETLDEVIKDDQEQEQKEEQRQNLGQDQVIQEGIQEIVVEESQVIQKTPKSKELQEINIKSHAEVVAYPNISHDTNTKLLSLTKKIESSPIKTGKVLTPSKKIVFDPDNVEFVENLREKLLILFEGLQVAEIKDLEKKVSLVVNFLQYELCLLDEFLEKKNSN</sequence>
<dbReference type="Pfam" id="PF21862">
    <property type="entry name" value="CiaD"/>
    <property type="match status" value="1"/>
</dbReference>
<evidence type="ECO:0000313" key="3">
    <source>
        <dbReference type="Proteomes" id="UP000250166"/>
    </source>
</evidence>
<dbReference type="AlphaFoldDB" id="A0A2X3BIA0"/>
<evidence type="ECO:0000313" key="2">
    <source>
        <dbReference type="EMBL" id="SQB99026.1"/>
    </source>
</evidence>
<name>A0A2X3BIA0_9HELI</name>
<feature type="domain" description="Campylobacter invasion antigen D C-terminal" evidence="1">
    <location>
        <begin position="114"/>
        <end position="166"/>
    </location>
</feature>
<evidence type="ECO:0000259" key="1">
    <source>
        <dbReference type="Pfam" id="PF21862"/>
    </source>
</evidence>
<dbReference type="EMBL" id="UAWL01000006">
    <property type="protein sequence ID" value="SQB99026.1"/>
    <property type="molecule type" value="Genomic_DNA"/>
</dbReference>
<accession>A0A2X3BIA0</accession>
<dbReference type="RefSeq" id="WP_112058792.1">
    <property type="nucleotide sequence ID" value="NZ_UAWL01000006.1"/>
</dbReference>
<dbReference type="Proteomes" id="UP000250166">
    <property type="component" value="Unassembled WGS sequence"/>
</dbReference>
<proteinExistence type="predicted"/>
<dbReference type="InterPro" id="IPR054057">
    <property type="entry name" value="CiaD_C"/>
</dbReference>
<protein>
    <recommendedName>
        <fullName evidence="1">Campylobacter invasion antigen D C-terminal domain-containing protein</fullName>
    </recommendedName>
</protein>
<organism evidence="2 3">
    <name type="scientific">Helicobacter fennelliae</name>
    <dbReference type="NCBI Taxonomy" id="215"/>
    <lineage>
        <taxon>Bacteria</taxon>
        <taxon>Pseudomonadati</taxon>
        <taxon>Campylobacterota</taxon>
        <taxon>Epsilonproteobacteria</taxon>
        <taxon>Campylobacterales</taxon>
        <taxon>Helicobacteraceae</taxon>
        <taxon>Helicobacter</taxon>
    </lineage>
</organism>
<reference evidence="2 3" key="1">
    <citation type="submission" date="2018-06" db="EMBL/GenBank/DDBJ databases">
        <authorList>
            <consortium name="Pathogen Informatics"/>
            <person name="Doyle S."/>
        </authorList>
    </citation>
    <scope>NUCLEOTIDE SEQUENCE [LARGE SCALE GENOMIC DNA]</scope>
    <source>
        <strain evidence="2 3">NCTC13102</strain>
    </source>
</reference>